<keyword evidence="2" id="KW-1133">Transmembrane helix</keyword>
<feature type="region of interest" description="Disordered" evidence="1">
    <location>
        <begin position="97"/>
        <end position="116"/>
    </location>
</feature>
<evidence type="ECO:0000313" key="4">
    <source>
        <dbReference type="Proteomes" id="UP000198651"/>
    </source>
</evidence>
<keyword evidence="2" id="KW-0472">Membrane</keyword>
<reference evidence="4" key="1">
    <citation type="submission" date="2015-11" db="EMBL/GenBank/DDBJ databases">
        <authorList>
            <person name="Seth-Smith H.M.B."/>
        </authorList>
    </citation>
    <scope>NUCLEOTIDE SEQUENCE [LARGE SCALE GENOMIC DNA]</scope>
    <source>
        <strain evidence="4">2013Ark11</strain>
    </source>
</reference>
<dbReference type="RefSeq" id="WP_092342302.1">
    <property type="nucleotide sequence ID" value="NZ_LN906597.1"/>
</dbReference>
<evidence type="ECO:0000256" key="2">
    <source>
        <dbReference type="SAM" id="Phobius"/>
    </source>
</evidence>
<dbReference type="AlphaFoldDB" id="A0A0S4M3G7"/>
<keyword evidence="4" id="KW-1185">Reference proteome</keyword>
<dbReference type="EMBL" id="LN906597">
    <property type="protein sequence ID" value="CUT18311.1"/>
    <property type="molecule type" value="Genomic_DNA"/>
</dbReference>
<proteinExistence type="predicted"/>
<dbReference type="Proteomes" id="UP000198651">
    <property type="component" value="Chromosome I"/>
</dbReference>
<evidence type="ECO:0000256" key="1">
    <source>
        <dbReference type="SAM" id="MobiDB-lite"/>
    </source>
</evidence>
<accession>A0A0S4M3G7</accession>
<sequence length="235" mass="26567">MIKHYSFSTNKIAELDSDDDKEEDEIENVTSPFSEKSSLDPLHSPLEGNCCVSNELEQITTNVDEENTHESVVVSLPLLPQGKLGTVSVDMNCTELDLTRPNGDEETSIEDGSLSSSNLSLAPIRVNRNDTRRPPERTPAEIELDYNKKNKNKKLRKLLRCHGLVLFCTLFILSVATIPCLLFQEIKDLSLPILPSIISLTLVISWGVHVYLYFAQDDVKIQFEQRRNEILRNNP</sequence>
<feature type="region of interest" description="Disordered" evidence="1">
    <location>
        <begin position="14"/>
        <end position="46"/>
    </location>
</feature>
<feature type="transmembrane region" description="Helical" evidence="2">
    <location>
        <begin position="190"/>
        <end position="214"/>
    </location>
</feature>
<feature type="transmembrane region" description="Helical" evidence="2">
    <location>
        <begin position="158"/>
        <end position="184"/>
    </location>
</feature>
<feature type="compositionally biased region" description="Acidic residues" evidence="1">
    <location>
        <begin position="15"/>
        <end position="27"/>
    </location>
</feature>
<evidence type="ECO:0000313" key="3">
    <source>
        <dbReference type="EMBL" id="CUT18311.1"/>
    </source>
</evidence>
<keyword evidence="2" id="KW-0812">Transmembrane</keyword>
<gene>
    <name evidence="3" type="ORF">Ark11_1513</name>
</gene>
<name>A0A0S4M3G7_9BURK</name>
<protein>
    <submittedName>
        <fullName evidence="3">Putative membrane protein</fullName>
    </submittedName>
</protein>
<organism evidence="3 4">
    <name type="scientific">Candidatus Ichthyocystis hellenicum</name>
    <dbReference type="NCBI Taxonomy" id="1561003"/>
    <lineage>
        <taxon>Bacteria</taxon>
        <taxon>Pseudomonadati</taxon>
        <taxon>Pseudomonadota</taxon>
        <taxon>Betaproteobacteria</taxon>
        <taxon>Burkholderiales</taxon>
        <taxon>Candidatus Ichthyocystis</taxon>
    </lineage>
</organism>